<keyword evidence="3" id="KW-1185">Reference proteome</keyword>
<name>A0ABN9XIS6_9DINO</name>
<feature type="coiled-coil region" evidence="1">
    <location>
        <begin position="85"/>
        <end position="138"/>
    </location>
</feature>
<accession>A0ABN9XIS6</accession>
<sequence>MQLQQNQADSSDSRPAQGTVHLVVQWCSKGNTACVQKALLDAGSKSAAAPTHEVDCEQRCTRKMKPKLDKIVDDVISDIEDAIRADRMAEHYDDLEDHFEELEDHAEDRGDHHAEQHFDNLQDRYEDLEEHYEDKAKDKWKDARKGMSKLFERALLVARDTCGPKVGAYVSQAEQYMNPPPQKKFKDKEAKKAIRQLERVKSHLNGVSGCIHNKWSKGEFAPLREEVSSNCADYYQRR</sequence>
<keyword evidence="1" id="KW-0175">Coiled coil</keyword>
<evidence type="ECO:0000313" key="2">
    <source>
        <dbReference type="EMBL" id="CAK0899666.1"/>
    </source>
</evidence>
<dbReference type="Proteomes" id="UP001189429">
    <property type="component" value="Unassembled WGS sequence"/>
</dbReference>
<evidence type="ECO:0000313" key="3">
    <source>
        <dbReference type="Proteomes" id="UP001189429"/>
    </source>
</evidence>
<protein>
    <submittedName>
        <fullName evidence="2">Uncharacterized protein</fullName>
    </submittedName>
</protein>
<evidence type="ECO:0000256" key="1">
    <source>
        <dbReference type="SAM" id="Coils"/>
    </source>
</evidence>
<comment type="caution">
    <text evidence="2">The sequence shown here is derived from an EMBL/GenBank/DDBJ whole genome shotgun (WGS) entry which is preliminary data.</text>
</comment>
<organism evidence="2 3">
    <name type="scientific">Prorocentrum cordatum</name>
    <dbReference type="NCBI Taxonomy" id="2364126"/>
    <lineage>
        <taxon>Eukaryota</taxon>
        <taxon>Sar</taxon>
        <taxon>Alveolata</taxon>
        <taxon>Dinophyceae</taxon>
        <taxon>Prorocentrales</taxon>
        <taxon>Prorocentraceae</taxon>
        <taxon>Prorocentrum</taxon>
    </lineage>
</organism>
<gene>
    <name evidence="2" type="ORF">PCOR1329_LOCUS77123</name>
</gene>
<dbReference type="EMBL" id="CAUYUJ010020643">
    <property type="protein sequence ID" value="CAK0899666.1"/>
    <property type="molecule type" value="Genomic_DNA"/>
</dbReference>
<reference evidence="2" key="1">
    <citation type="submission" date="2023-10" db="EMBL/GenBank/DDBJ databases">
        <authorList>
            <person name="Chen Y."/>
            <person name="Shah S."/>
            <person name="Dougan E. K."/>
            <person name="Thang M."/>
            <person name="Chan C."/>
        </authorList>
    </citation>
    <scope>NUCLEOTIDE SEQUENCE [LARGE SCALE GENOMIC DNA]</scope>
</reference>
<proteinExistence type="predicted"/>